<keyword evidence="2" id="KW-1133">Transmembrane helix</keyword>
<name>H3H7S0_PHYRM</name>
<dbReference type="VEuPathDB" id="FungiDB:KRP23_12469"/>
<dbReference type="InterPro" id="IPR006461">
    <property type="entry name" value="PLAC_motif_containing"/>
</dbReference>
<keyword evidence="4" id="KW-1185">Reference proteome</keyword>
<organism evidence="3 4">
    <name type="scientific">Phytophthora ramorum</name>
    <name type="common">Sudden oak death agent</name>
    <dbReference type="NCBI Taxonomy" id="164328"/>
    <lineage>
        <taxon>Eukaryota</taxon>
        <taxon>Sar</taxon>
        <taxon>Stramenopiles</taxon>
        <taxon>Oomycota</taxon>
        <taxon>Peronosporomycetes</taxon>
        <taxon>Peronosporales</taxon>
        <taxon>Peronosporaceae</taxon>
        <taxon>Phytophthora</taxon>
    </lineage>
</organism>
<protein>
    <recommendedName>
        <fullName evidence="5">PLAC8 family protein</fullName>
    </recommendedName>
</protein>
<evidence type="ECO:0008006" key="5">
    <source>
        <dbReference type="Google" id="ProtNLM"/>
    </source>
</evidence>
<feature type="transmembrane region" description="Helical" evidence="2">
    <location>
        <begin position="366"/>
        <end position="383"/>
    </location>
</feature>
<accession>H3H7S0</accession>
<reference evidence="3" key="2">
    <citation type="submission" date="2015-06" db="UniProtKB">
        <authorList>
            <consortium name="EnsemblProtists"/>
        </authorList>
    </citation>
    <scope>IDENTIFICATION</scope>
    <source>
        <strain evidence="3">Pr102</strain>
    </source>
</reference>
<feature type="transmembrane region" description="Helical" evidence="2">
    <location>
        <begin position="147"/>
        <end position="167"/>
    </location>
</feature>
<dbReference type="VEuPathDB" id="FungiDB:KRP22_8893"/>
<dbReference type="EMBL" id="DS567180">
    <property type="status" value="NOT_ANNOTATED_CDS"/>
    <property type="molecule type" value="Genomic_DNA"/>
</dbReference>
<evidence type="ECO:0000256" key="2">
    <source>
        <dbReference type="SAM" id="Phobius"/>
    </source>
</evidence>
<dbReference type="Proteomes" id="UP000005238">
    <property type="component" value="Unassembled WGS sequence"/>
</dbReference>
<dbReference type="STRING" id="164328.H3H7S0"/>
<dbReference type="VEuPathDB" id="FungiDB:KRP23_12470"/>
<dbReference type="NCBIfam" id="TIGR01571">
    <property type="entry name" value="A_thal_Cys_rich"/>
    <property type="match status" value="2"/>
</dbReference>
<feature type="transmembrane region" description="Helical" evidence="2">
    <location>
        <begin position="323"/>
        <end position="341"/>
    </location>
</feature>
<evidence type="ECO:0000313" key="4">
    <source>
        <dbReference type="Proteomes" id="UP000005238"/>
    </source>
</evidence>
<dbReference type="VEuPathDB" id="FungiDB:KRP22_817"/>
<dbReference type="HOGENOM" id="CLU_614650_0_0_1"/>
<dbReference type="EnsemblProtists" id="Phyra86800">
    <property type="protein sequence ID" value="Phyra86800"/>
    <property type="gene ID" value="Phyra86800"/>
</dbReference>
<feature type="region of interest" description="Disordered" evidence="1">
    <location>
        <begin position="344"/>
        <end position="363"/>
    </location>
</feature>
<evidence type="ECO:0000256" key="1">
    <source>
        <dbReference type="SAM" id="MobiDB-lite"/>
    </source>
</evidence>
<dbReference type="OMA" id="NEYSHAG"/>
<dbReference type="Pfam" id="PF04749">
    <property type="entry name" value="PLAC8"/>
    <property type="match status" value="2"/>
</dbReference>
<sequence length="446" mass="49467">MQEMDPKSTRAQFAQVTTPGDVQSTVNHLPSPSMALELDTPRTVDVVMGDGVPTGAWAAGLFDCLDNLVPNCCMVTLCPCVALAQLSTRLGVASYRVMLSLLLFVTALELTMFTLMWATAESDNDSSDEYYSYTWESRNYYHHNTELNGTFVIITFIVQLLLFVYIWQLRAKTRARFQLPGSPATDCLSSWFCSCCTVAQLRTHVRCYQPGNCAFGAPDVLQAYPGKSARMADFQKPSPTQEPYAYPTAYATPVETVVYVEHGQQTQRPGVNEQGLVVGAWAADFWGCCDVMVPNCCMVTFCPCISLAQISERLGVASYRRTLVIFLVLVLAECVAVLYPSEKSSTSGWYSTSRRNSDDEHDSSPVQSWIIAIVRAIFFAYVWHLRQTTRRLFQIPGGSCGDCWASFCCTCCTMAQIATHVKSYKPGDCSFGPPDVLPPYTGTQRH</sequence>
<dbReference type="PANTHER" id="PTHR15907">
    <property type="entry name" value="DUF614 FAMILY PROTEIN-RELATED"/>
    <property type="match status" value="1"/>
</dbReference>
<keyword evidence="2" id="KW-0472">Membrane</keyword>
<feature type="transmembrane region" description="Helical" evidence="2">
    <location>
        <begin position="97"/>
        <end position="118"/>
    </location>
</feature>
<dbReference type="AlphaFoldDB" id="H3H7S0"/>
<evidence type="ECO:0000313" key="3">
    <source>
        <dbReference type="EnsemblProtists" id="Phyra86800"/>
    </source>
</evidence>
<proteinExistence type="predicted"/>
<reference evidence="4" key="1">
    <citation type="journal article" date="2006" name="Science">
        <title>Phytophthora genome sequences uncover evolutionary origins and mechanisms of pathogenesis.</title>
        <authorList>
            <person name="Tyler B.M."/>
            <person name="Tripathy S."/>
            <person name="Zhang X."/>
            <person name="Dehal P."/>
            <person name="Jiang R.H."/>
            <person name="Aerts A."/>
            <person name="Arredondo F.D."/>
            <person name="Baxter L."/>
            <person name="Bensasson D."/>
            <person name="Beynon J.L."/>
            <person name="Chapman J."/>
            <person name="Damasceno C.M."/>
            <person name="Dorrance A.E."/>
            <person name="Dou D."/>
            <person name="Dickerman A.W."/>
            <person name="Dubchak I.L."/>
            <person name="Garbelotto M."/>
            <person name="Gijzen M."/>
            <person name="Gordon S.G."/>
            <person name="Govers F."/>
            <person name="Grunwald N.J."/>
            <person name="Huang W."/>
            <person name="Ivors K.L."/>
            <person name="Jones R.W."/>
            <person name="Kamoun S."/>
            <person name="Krampis K."/>
            <person name="Lamour K.H."/>
            <person name="Lee M.K."/>
            <person name="McDonald W.H."/>
            <person name="Medina M."/>
            <person name="Meijer H.J."/>
            <person name="Nordberg E.K."/>
            <person name="Maclean D.J."/>
            <person name="Ospina-Giraldo M.D."/>
            <person name="Morris P.F."/>
            <person name="Phuntumart V."/>
            <person name="Putnam N.H."/>
            <person name="Rash S."/>
            <person name="Rose J.K."/>
            <person name="Sakihama Y."/>
            <person name="Salamov A.A."/>
            <person name="Savidor A."/>
            <person name="Scheuring C.F."/>
            <person name="Smith B.M."/>
            <person name="Sobral B.W."/>
            <person name="Terry A."/>
            <person name="Torto-Alalibo T.A."/>
            <person name="Win J."/>
            <person name="Xu Z."/>
            <person name="Zhang H."/>
            <person name="Grigoriev I.V."/>
            <person name="Rokhsar D.S."/>
            <person name="Boore J.L."/>
        </authorList>
    </citation>
    <scope>NUCLEOTIDE SEQUENCE [LARGE SCALE GENOMIC DNA]</scope>
    <source>
        <strain evidence="4">Pr102</strain>
    </source>
</reference>
<keyword evidence="2" id="KW-0812">Transmembrane</keyword>
<dbReference type="InParanoid" id="H3H7S0"/>
<feature type="compositionally biased region" description="Polar residues" evidence="1">
    <location>
        <begin position="344"/>
        <end position="354"/>
    </location>
</feature>
<dbReference type="eggNOG" id="ENOG502SF65">
    <property type="taxonomic scope" value="Eukaryota"/>
</dbReference>